<name>A0ABR7KRZ2_9SPHI</name>
<evidence type="ECO:0000313" key="4">
    <source>
        <dbReference type="EMBL" id="MBC6110868.1"/>
    </source>
</evidence>
<gene>
    <name evidence="4" type="ORF">H7U22_10575</name>
</gene>
<dbReference type="Proteomes" id="UP000652755">
    <property type="component" value="Unassembled WGS sequence"/>
</dbReference>
<dbReference type="EMBL" id="JACRYL010000008">
    <property type="protein sequence ID" value="MBC6110868.1"/>
    <property type="molecule type" value="Genomic_DNA"/>
</dbReference>
<feature type="transmembrane region" description="Helical" evidence="1">
    <location>
        <begin position="391"/>
        <end position="411"/>
    </location>
</feature>
<dbReference type="Pfam" id="PF07696">
    <property type="entry name" value="7TMR-DISMED2"/>
    <property type="match status" value="1"/>
</dbReference>
<keyword evidence="1" id="KW-0812">Transmembrane</keyword>
<feature type="transmembrane region" description="Helical" evidence="1">
    <location>
        <begin position="242"/>
        <end position="267"/>
    </location>
</feature>
<reference evidence="4 5" key="1">
    <citation type="submission" date="2020-08" db="EMBL/GenBank/DDBJ databases">
        <authorList>
            <person name="Sun Q."/>
            <person name="Inoue M."/>
        </authorList>
    </citation>
    <scope>NUCLEOTIDE SEQUENCE [LARGE SCALE GENOMIC DNA]</scope>
    <source>
        <strain evidence="4 5">CCM 8938</strain>
    </source>
</reference>
<evidence type="ECO:0000259" key="2">
    <source>
        <dbReference type="Pfam" id="PF07695"/>
    </source>
</evidence>
<evidence type="ECO:0000256" key="1">
    <source>
        <dbReference type="SAM" id="Phobius"/>
    </source>
</evidence>
<feature type="transmembrane region" description="Helical" evidence="1">
    <location>
        <begin position="213"/>
        <end position="235"/>
    </location>
</feature>
<feature type="domain" description="7TM-DISM receptor extracellular" evidence="3">
    <location>
        <begin position="67"/>
        <end position="199"/>
    </location>
</feature>
<evidence type="ECO:0000313" key="5">
    <source>
        <dbReference type="Proteomes" id="UP000652755"/>
    </source>
</evidence>
<proteinExistence type="predicted"/>
<feature type="transmembrane region" description="Helical" evidence="1">
    <location>
        <begin position="336"/>
        <end position="353"/>
    </location>
</feature>
<feature type="transmembrane region" description="Helical" evidence="1">
    <location>
        <begin position="307"/>
        <end position="330"/>
    </location>
</feature>
<dbReference type="InterPro" id="IPR011622">
    <property type="entry name" value="7TMR_DISM_rcpt_extracell_dom2"/>
</dbReference>
<accession>A0ABR7KRZ2</accession>
<feature type="domain" description="7TM-DISM receptor extracellular" evidence="2">
    <location>
        <begin position="212"/>
        <end position="411"/>
    </location>
</feature>
<dbReference type="RefSeq" id="WP_187071338.1">
    <property type="nucleotide sequence ID" value="NZ_JACRYL010000008.1"/>
</dbReference>
<protein>
    <submittedName>
        <fullName evidence="4">Chromosome partitioning protein ParA</fullName>
    </submittedName>
</protein>
<feature type="transmembrane region" description="Helical" evidence="1">
    <location>
        <begin position="279"/>
        <end position="300"/>
    </location>
</feature>
<comment type="caution">
    <text evidence="4">The sequence shown here is derived from an EMBL/GenBank/DDBJ whole genome shotgun (WGS) entry which is preliminary data.</text>
</comment>
<sequence length="646" mass="75884">MSETFTQILKFQFVRNVFECLSFRLKYFYKILKIIIALAFLFTVSVRAQVPVRIDDQQPHHIFSFAEVDVLEDAQGNLNIDKVSSAAYQHQFKANKNYVPKNYNTASVYWYRFRIEHDKESLKKWMLEFFDQSINDLSLFVPDDYGSYHAHYFGTNYAFAKREYQHKNFTYDLPNKSDHVLTYYVRLKSPHSISAIIVLRDLKWFVGYALNEYFLFGLFYGMIIVFSLYNLLMYFAIKEKKYLFYVLYNLSIGLYEMCSDGIAFQYLWPNYPGMNTYGFGIALFASSLFGLLFTINFLYLKYKAPQFYRFLLTIIVLRSLFFITCLFYTSLFNLKVVEFIPLLAVFSASVYVMRHHYQPATFLVAGYGFLVGGFIVKILLLLKWIPYGPFSYYSLSFCFLVEMILVSFAIGNSIRTLRKKKDRAQKRTIKQLRINQELNQTLNAELTVLVDERTKELQHNALIIEKQNEEISIMNAMLKKDNTELHLNIEKVTRARVMSKLVDFEEFSKVYPDKESGFKYIAELKWAKGYTCRKCDNNHWLAGQTIHSRRCTKCGYDESVIANTLFQNSKIPINKALYMLFLVYSTKGTISSHKLSQILMIRQSTCWTYNSKMQKLLQERKEEVKNAGEEGWAKLVLENPSVLENT</sequence>
<dbReference type="Gene3D" id="2.60.40.2380">
    <property type="match status" value="1"/>
</dbReference>
<keyword evidence="1" id="KW-1133">Transmembrane helix</keyword>
<dbReference type="InterPro" id="IPR011623">
    <property type="entry name" value="7TMR_DISM_rcpt_extracell_dom1"/>
</dbReference>
<evidence type="ECO:0000259" key="3">
    <source>
        <dbReference type="Pfam" id="PF07696"/>
    </source>
</evidence>
<feature type="transmembrane region" description="Helical" evidence="1">
    <location>
        <begin position="360"/>
        <end position="385"/>
    </location>
</feature>
<keyword evidence="1" id="KW-0472">Membrane</keyword>
<dbReference type="Pfam" id="PF07695">
    <property type="entry name" value="7TMR-DISM_7TM"/>
    <property type="match status" value="1"/>
</dbReference>
<keyword evidence="5" id="KW-1185">Reference proteome</keyword>
<organism evidence="4 5">
    <name type="scientific">Pedobacter fastidiosus</name>
    <dbReference type="NCBI Taxonomy" id="2765361"/>
    <lineage>
        <taxon>Bacteria</taxon>
        <taxon>Pseudomonadati</taxon>
        <taxon>Bacteroidota</taxon>
        <taxon>Sphingobacteriia</taxon>
        <taxon>Sphingobacteriales</taxon>
        <taxon>Sphingobacteriaceae</taxon>
        <taxon>Pedobacter</taxon>
    </lineage>
</organism>